<dbReference type="InterPro" id="IPR000073">
    <property type="entry name" value="AB_hydrolase_1"/>
</dbReference>
<dbReference type="Pfam" id="PF00561">
    <property type="entry name" value="Abhydrolase_1"/>
    <property type="match status" value="1"/>
</dbReference>
<evidence type="ECO:0000259" key="1">
    <source>
        <dbReference type="Pfam" id="PF00561"/>
    </source>
</evidence>
<reference evidence="2 3" key="1">
    <citation type="submission" date="2022-02" db="EMBL/GenBank/DDBJ databases">
        <title>The genome sequence of Shewanella sp. 3B26.</title>
        <authorList>
            <person name="Du J."/>
        </authorList>
    </citation>
    <scope>NUCLEOTIDE SEQUENCE [LARGE SCALE GENOMIC DNA]</scope>
    <source>
        <strain evidence="2 3">3B26</strain>
    </source>
</reference>
<dbReference type="PANTHER" id="PTHR43798:SF33">
    <property type="entry name" value="HYDROLASE, PUTATIVE (AFU_ORTHOLOGUE AFUA_2G14860)-RELATED"/>
    <property type="match status" value="1"/>
</dbReference>
<keyword evidence="2" id="KW-0378">Hydrolase</keyword>
<dbReference type="InterPro" id="IPR029058">
    <property type="entry name" value="AB_hydrolase_fold"/>
</dbReference>
<dbReference type="RefSeq" id="WP_240590656.1">
    <property type="nucleotide sequence ID" value="NZ_JAKUDL010000002.1"/>
</dbReference>
<dbReference type="InterPro" id="IPR050266">
    <property type="entry name" value="AB_hydrolase_sf"/>
</dbReference>
<name>A0AAJ1F0D7_9GAMM</name>
<dbReference type="PANTHER" id="PTHR43798">
    <property type="entry name" value="MONOACYLGLYCEROL LIPASE"/>
    <property type="match status" value="1"/>
</dbReference>
<dbReference type="SUPFAM" id="SSF53474">
    <property type="entry name" value="alpha/beta-Hydrolases"/>
    <property type="match status" value="1"/>
</dbReference>
<protein>
    <submittedName>
        <fullName evidence="2">Alpha/beta hydrolase</fullName>
    </submittedName>
</protein>
<dbReference type="Proteomes" id="UP001297581">
    <property type="component" value="Unassembled WGS sequence"/>
</dbReference>
<evidence type="ECO:0000313" key="2">
    <source>
        <dbReference type="EMBL" id="MCH4294273.1"/>
    </source>
</evidence>
<keyword evidence="3" id="KW-1185">Reference proteome</keyword>
<evidence type="ECO:0000313" key="3">
    <source>
        <dbReference type="Proteomes" id="UP001297581"/>
    </source>
</evidence>
<proteinExistence type="predicted"/>
<dbReference type="GO" id="GO:0016020">
    <property type="term" value="C:membrane"/>
    <property type="evidence" value="ECO:0007669"/>
    <property type="project" value="TreeGrafter"/>
</dbReference>
<dbReference type="AlphaFoldDB" id="A0AAJ1F0D7"/>
<dbReference type="PRINTS" id="PR00111">
    <property type="entry name" value="ABHYDROLASE"/>
</dbReference>
<dbReference type="Gene3D" id="3.40.50.1820">
    <property type="entry name" value="alpha/beta hydrolase"/>
    <property type="match status" value="1"/>
</dbReference>
<accession>A0AAJ1F0D7</accession>
<dbReference type="EMBL" id="JAKUDL010000002">
    <property type="protein sequence ID" value="MCH4294273.1"/>
    <property type="molecule type" value="Genomic_DNA"/>
</dbReference>
<gene>
    <name evidence="2" type="ORF">MJ923_08130</name>
</gene>
<sequence length="292" mass="31932">MTIAVNELTLALPHIRLAAIAYGDADKPLLLALHGWLDNASSFAPLADVLTDYRLLAIDWPGHGDSEHRPGSYPLHWIDYLYDLHGVLMHLEGEGVRPKAIIGHSLGGIVASAYLASYPDATDALVLIEALGPLTERPGKTRERLARSFDSHWQWATSFANPKVYASFETVIEARHRLTGLDKAACELLLRRNFAATDAGVVSKTDPRLKFDSPMRLTPAHGEAFIRGFALPSLLLMGDSGYEQLKTLFELSAPLYQNLTQVQLSGDHHLHMTHPQACAAAINAFLASQAQG</sequence>
<dbReference type="GO" id="GO:0016787">
    <property type="term" value="F:hydrolase activity"/>
    <property type="evidence" value="ECO:0007669"/>
    <property type="project" value="UniProtKB-KW"/>
</dbReference>
<comment type="caution">
    <text evidence="2">The sequence shown here is derived from an EMBL/GenBank/DDBJ whole genome shotgun (WGS) entry which is preliminary data.</text>
</comment>
<feature type="domain" description="AB hydrolase-1" evidence="1">
    <location>
        <begin position="28"/>
        <end position="187"/>
    </location>
</feature>
<organism evidence="2 3">
    <name type="scientific">Shewanella zhuhaiensis</name>
    <dbReference type="NCBI Taxonomy" id="2919576"/>
    <lineage>
        <taxon>Bacteria</taxon>
        <taxon>Pseudomonadati</taxon>
        <taxon>Pseudomonadota</taxon>
        <taxon>Gammaproteobacteria</taxon>
        <taxon>Alteromonadales</taxon>
        <taxon>Shewanellaceae</taxon>
        <taxon>Shewanella</taxon>
    </lineage>
</organism>